<evidence type="ECO:0000313" key="2">
    <source>
        <dbReference type="EMBL" id="PSN63867.1"/>
    </source>
</evidence>
<sequence>TRLCTPSAAPEKSEPGRASQRRRSYLAHCTIYVVMLEAAPREASGLGRVRRAAASGHAVSRPSTISTTSLAGSSCATAVQQRSWCPPSSRHRLPTISRADTAMPIAARLPHHRPLCCPATLPQAPPAPPTPPTPRPTPYSPATTLLENPSRLRTCTPLPHDAIANAPRTSNRKATVAQGTLVQIQATPTCSTADVQLRSPPANHLPQSPSALLLSFMPGPGSSPLALSII</sequence>
<dbReference type="AlphaFoldDB" id="A0A2T2NEK9"/>
<gene>
    <name evidence="2" type="ORF">BS50DRAFT_647691</name>
</gene>
<evidence type="ECO:0000313" key="3">
    <source>
        <dbReference type="Proteomes" id="UP000240883"/>
    </source>
</evidence>
<feature type="compositionally biased region" description="Pro residues" evidence="1">
    <location>
        <begin position="123"/>
        <end position="139"/>
    </location>
</feature>
<dbReference type="EMBL" id="KZ678139">
    <property type="protein sequence ID" value="PSN63867.1"/>
    <property type="molecule type" value="Genomic_DNA"/>
</dbReference>
<accession>A0A2T2NEK9</accession>
<name>A0A2T2NEK9_CORCC</name>
<dbReference type="Proteomes" id="UP000240883">
    <property type="component" value="Unassembled WGS sequence"/>
</dbReference>
<feature type="region of interest" description="Disordered" evidence="1">
    <location>
        <begin position="118"/>
        <end position="145"/>
    </location>
</feature>
<feature type="non-terminal residue" evidence="2">
    <location>
        <position position="1"/>
    </location>
</feature>
<organism evidence="2 3">
    <name type="scientific">Corynespora cassiicola Philippines</name>
    <dbReference type="NCBI Taxonomy" id="1448308"/>
    <lineage>
        <taxon>Eukaryota</taxon>
        <taxon>Fungi</taxon>
        <taxon>Dikarya</taxon>
        <taxon>Ascomycota</taxon>
        <taxon>Pezizomycotina</taxon>
        <taxon>Dothideomycetes</taxon>
        <taxon>Pleosporomycetidae</taxon>
        <taxon>Pleosporales</taxon>
        <taxon>Corynesporascaceae</taxon>
        <taxon>Corynespora</taxon>
    </lineage>
</organism>
<protein>
    <submittedName>
        <fullName evidence="2">Uncharacterized protein</fullName>
    </submittedName>
</protein>
<keyword evidence="3" id="KW-1185">Reference proteome</keyword>
<proteinExistence type="predicted"/>
<reference evidence="2 3" key="1">
    <citation type="journal article" date="2018" name="Front. Microbiol.">
        <title>Genome-Wide Analysis of Corynespora cassiicola Leaf Fall Disease Putative Effectors.</title>
        <authorList>
            <person name="Lopez D."/>
            <person name="Ribeiro S."/>
            <person name="Label P."/>
            <person name="Fumanal B."/>
            <person name="Venisse J.S."/>
            <person name="Kohler A."/>
            <person name="de Oliveira R.R."/>
            <person name="Labutti K."/>
            <person name="Lipzen A."/>
            <person name="Lail K."/>
            <person name="Bauer D."/>
            <person name="Ohm R.A."/>
            <person name="Barry K.W."/>
            <person name="Spatafora J."/>
            <person name="Grigoriev I.V."/>
            <person name="Martin F.M."/>
            <person name="Pujade-Renaud V."/>
        </authorList>
    </citation>
    <scope>NUCLEOTIDE SEQUENCE [LARGE SCALE GENOMIC DNA]</scope>
    <source>
        <strain evidence="2 3">Philippines</strain>
    </source>
</reference>
<feature type="region of interest" description="Disordered" evidence="1">
    <location>
        <begin position="1"/>
        <end position="21"/>
    </location>
</feature>
<evidence type="ECO:0000256" key="1">
    <source>
        <dbReference type="SAM" id="MobiDB-lite"/>
    </source>
</evidence>